<feature type="domain" description="Immunoglobulin V-set" evidence="7">
    <location>
        <begin position="46"/>
        <end position="107"/>
    </location>
</feature>
<name>A0A9D3Q2A1_MEGAT</name>
<sequence length="275" mass="30460">MELLILALLLLLDGPSSRGQQRIDTSGRIFLQFNFDPNYSNYEKYCCKFHQEQCLFVVTSTGYVSDVFKGRISIAEYYGSMEIWIWNLQVWDSGIYRCVVQGPGIFTDFRVKISDSINHKSPPLPPRRSTVTSPTTVKINTMATTAATSVPVLTQYQSEATLRVSGGMWITLAAVLSILILVLITSVTTVLVHLKKKKKNKSGTAPCDGPNHFLPDSSTQDVSGIVYTTVDFKPRENPAELYANLRVPRSPAASSPETSPEPDYAVEYAALAVRP</sequence>
<dbReference type="InterPro" id="IPR036179">
    <property type="entry name" value="Ig-like_dom_sf"/>
</dbReference>
<dbReference type="SUPFAM" id="SSF48726">
    <property type="entry name" value="Immunoglobulin"/>
    <property type="match status" value="1"/>
</dbReference>
<accession>A0A9D3Q2A1</accession>
<comment type="caution">
    <text evidence="8">The sequence shown here is derived from an EMBL/GenBank/DDBJ whole genome shotgun (WGS) entry which is preliminary data.</text>
</comment>
<evidence type="ECO:0000256" key="4">
    <source>
        <dbReference type="SAM" id="MobiDB-lite"/>
    </source>
</evidence>
<keyword evidence="2 5" id="KW-0812">Transmembrane</keyword>
<evidence type="ECO:0000256" key="6">
    <source>
        <dbReference type="SAM" id="SignalP"/>
    </source>
</evidence>
<keyword evidence="5" id="KW-1133">Transmembrane helix</keyword>
<dbReference type="PANTHER" id="PTHR11860">
    <property type="entry name" value="POLYMERIC-IMMUNOGLOBULIN RECEPTOR"/>
    <property type="match status" value="1"/>
</dbReference>
<organism evidence="8 9">
    <name type="scientific">Megalops atlanticus</name>
    <name type="common">Tarpon</name>
    <name type="synonym">Clupea gigantea</name>
    <dbReference type="NCBI Taxonomy" id="7932"/>
    <lineage>
        <taxon>Eukaryota</taxon>
        <taxon>Metazoa</taxon>
        <taxon>Chordata</taxon>
        <taxon>Craniata</taxon>
        <taxon>Vertebrata</taxon>
        <taxon>Euteleostomi</taxon>
        <taxon>Actinopterygii</taxon>
        <taxon>Neopterygii</taxon>
        <taxon>Teleostei</taxon>
        <taxon>Elopiformes</taxon>
        <taxon>Megalopidae</taxon>
        <taxon>Megalops</taxon>
    </lineage>
</organism>
<protein>
    <recommendedName>
        <fullName evidence="7">Immunoglobulin V-set domain-containing protein</fullName>
    </recommendedName>
</protein>
<evidence type="ECO:0000313" key="8">
    <source>
        <dbReference type="EMBL" id="KAG7472602.1"/>
    </source>
</evidence>
<reference evidence="8" key="1">
    <citation type="submission" date="2021-01" db="EMBL/GenBank/DDBJ databases">
        <authorList>
            <person name="Zahm M."/>
            <person name="Roques C."/>
            <person name="Cabau C."/>
            <person name="Klopp C."/>
            <person name="Donnadieu C."/>
            <person name="Jouanno E."/>
            <person name="Lampietro C."/>
            <person name="Louis A."/>
            <person name="Herpin A."/>
            <person name="Echchiki A."/>
            <person name="Berthelot C."/>
            <person name="Parey E."/>
            <person name="Roest-Crollius H."/>
            <person name="Braasch I."/>
            <person name="Postlethwait J."/>
            <person name="Bobe J."/>
            <person name="Montfort J."/>
            <person name="Bouchez O."/>
            <person name="Begum T."/>
            <person name="Mejri S."/>
            <person name="Adams A."/>
            <person name="Chen W.-J."/>
            <person name="Guiguen Y."/>
        </authorList>
    </citation>
    <scope>NUCLEOTIDE SEQUENCE</scope>
    <source>
        <strain evidence="8">YG-15Mar2019-1</strain>
        <tissue evidence="8">Brain</tissue>
    </source>
</reference>
<keyword evidence="3 5" id="KW-0472">Membrane</keyword>
<comment type="subcellular location">
    <subcellularLocation>
        <location evidence="1">Membrane</location>
    </subcellularLocation>
</comment>
<dbReference type="Gene3D" id="2.60.40.10">
    <property type="entry name" value="Immunoglobulins"/>
    <property type="match status" value="1"/>
</dbReference>
<dbReference type="AlphaFoldDB" id="A0A9D3Q2A1"/>
<evidence type="ECO:0000313" key="9">
    <source>
        <dbReference type="Proteomes" id="UP001046870"/>
    </source>
</evidence>
<keyword evidence="6" id="KW-0732">Signal</keyword>
<dbReference type="OrthoDB" id="8442846at2759"/>
<evidence type="ECO:0000256" key="1">
    <source>
        <dbReference type="ARBA" id="ARBA00004370"/>
    </source>
</evidence>
<feature type="chain" id="PRO_5038361913" description="Immunoglobulin V-set domain-containing protein" evidence="6">
    <location>
        <begin position="20"/>
        <end position="275"/>
    </location>
</feature>
<dbReference type="InterPro" id="IPR013783">
    <property type="entry name" value="Ig-like_fold"/>
</dbReference>
<gene>
    <name evidence="8" type="ORF">MATL_G00110450</name>
</gene>
<dbReference type="PANTHER" id="PTHR11860:SF87">
    <property type="entry name" value="CMRF35-LIKE MOLECULE 8"/>
    <property type="match status" value="1"/>
</dbReference>
<dbReference type="EMBL" id="JAFDVH010000008">
    <property type="protein sequence ID" value="KAG7472602.1"/>
    <property type="molecule type" value="Genomic_DNA"/>
</dbReference>
<feature type="signal peptide" evidence="6">
    <location>
        <begin position="1"/>
        <end position="19"/>
    </location>
</feature>
<evidence type="ECO:0000256" key="3">
    <source>
        <dbReference type="ARBA" id="ARBA00023136"/>
    </source>
</evidence>
<evidence type="ECO:0000256" key="5">
    <source>
        <dbReference type="SAM" id="Phobius"/>
    </source>
</evidence>
<evidence type="ECO:0000259" key="7">
    <source>
        <dbReference type="Pfam" id="PF07686"/>
    </source>
</evidence>
<dbReference type="Pfam" id="PF07686">
    <property type="entry name" value="V-set"/>
    <property type="match status" value="1"/>
</dbReference>
<dbReference type="InterPro" id="IPR050671">
    <property type="entry name" value="CD300_family_receptors"/>
</dbReference>
<evidence type="ECO:0000256" key="2">
    <source>
        <dbReference type="ARBA" id="ARBA00022692"/>
    </source>
</evidence>
<feature type="compositionally biased region" description="Low complexity" evidence="4">
    <location>
        <begin position="250"/>
        <end position="262"/>
    </location>
</feature>
<dbReference type="InterPro" id="IPR013106">
    <property type="entry name" value="Ig_V-set"/>
</dbReference>
<dbReference type="GO" id="GO:0004888">
    <property type="term" value="F:transmembrane signaling receptor activity"/>
    <property type="evidence" value="ECO:0007669"/>
    <property type="project" value="TreeGrafter"/>
</dbReference>
<dbReference type="Proteomes" id="UP001046870">
    <property type="component" value="Chromosome 8"/>
</dbReference>
<keyword evidence="9" id="KW-1185">Reference proteome</keyword>
<proteinExistence type="predicted"/>
<feature type="region of interest" description="Disordered" evidence="4">
    <location>
        <begin position="243"/>
        <end position="263"/>
    </location>
</feature>
<feature type="transmembrane region" description="Helical" evidence="5">
    <location>
        <begin position="168"/>
        <end position="192"/>
    </location>
</feature>
<dbReference type="GO" id="GO:0005886">
    <property type="term" value="C:plasma membrane"/>
    <property type="evidence" value="ECO:0007669"/>
    <property type="project" value="TreeGrafter"/>
</dbReference>